<accession>A0AAX3DU98</accession>
<protein>
    <recommendedName>
        <fullName evidence="3">RiboL-PSP-HEPN domain-containing protein</fullName>
    </recommendedName>
</protein>
<dbReference type="AlphaFoldDB" id="A0AAX3DU98"/>
<reference evidence="1" key="1">
    <citation type="journal article" date="2022" name="Biol. Control">
        <title>In silico genomic analysis of Rhodopseudomonas palustris strains revealed potential biocontrol agents and crop yield enhancers.</title>
        <authorList>
            <person name="Surachat K."/>
            <person name="Kantachote D."/>
            <person name="Deachamag P."/>
            <person name="Wonglapsuwan M."/>
        </authorList>
    </citation>
    <scope>NUCLEOTIDE SEQUENCE</scope>
    <source>
        <strain evidence="1">TLS06</strain>
    </source>
</reference>
<dbReference type="RefSeq" id="WP_264073845.1">
    <property type="nucleotide sequence ID" value="NZ_CP076676.1"/>
</dbReference>
<evidence type="ECO:0000313" key="1">
    <source>
        <dbReference type="EMBL" id="UYO38243.1"/>
    </source>
</evidence>
<sequence>MPRTPIDHSDLEAIARLAQEDWNLPHLHNKPLEEVAASFRSNFARLRMMMSFPTAIVGSADSTRRAHDLSEFELTKQLGRELSHEETTEIERRAHEILEHRHQQYEDLRNTPDWLPTVLSYHTAAAHALSGLTETPIGAFAYRPMLHSYLIATWTTIETMFGDLWEAALNTHPRTLAALNGAPRRQQHGKPQTKDPKQIDLNIIAKHNFDLRETMGTIFRSERRFEFTRLSSTREAYFRAFSERATRIETALNSKYFDALSTVRNVLVHRSGKADDEYARLQSSLPIPRCLKHDEIPLSGVVTSTLIKNAVTSSKNLLNAVDDWVSNN</sequence>
<evidence type="ECO:0008006" key="3">
    <source>
        <dbReference type="Google" id="ProtNLM"/>
    </source>
</evidence>
<dbReference type="EMBL" id="CP076676">
    <property type="protein sequence ID" value="UYO38243.1"/>
    <property type="molecule type" value="Genomic_DNA"/>
</dbReference>
<proteinExistence type="predicted"/>
<gene>
    <name evidence="1" type="ORF">KQX62_16065</name>
</gene>
<organism evidence="1 2">
    <name type="scientific">Rhodopseudomonas palustris</name>
    <dbReference type="NCBI Taxonomy" id="1076"/>
    <lineage>
        <taxon>Bacteria</taxon>
        <taxon>Pseudomonadati</taxon>
        <taxon>Pseudomonadota</taxon>
        <taxon>Alphaproteobacteria</taxon>
        <taxon>Hyphomicrobiales</taxon>
        <taxon>Nitrobacteraceae</taxon>
        <taxon>Rhodopseudomonas</taxon>
    </lineage>
</organism>
<name>A0AAX3DU98_RHOPL</name>
<evidence type="ECO:0000313" key="2">
    <source>
        <dbReference type="Proteomes" id="UP001163166"/>
    </source>
</evidence>
<dbReference type="Proteomes" id="UP001163166">
    <property type="component" value="Chromosome"/>
</dbReference>